<evidence type="ECO:0008006" key="5">
    <source>
        <dbReference type="Google" id="ProtNLM"/>
    </source>
</evidence>
<dbReference type="Gene3D" id="1.10.260.40">
    <property type="entry name" value="lambda repressor-like DNA-binding domains"/>
    <property type="match status" value="1"/>
</dbReference>
<dbReference type="Proteomes" id="UP000319322">
    <property type="component" value="Unassembled WGS sequence"/>
</dbReference>
<keyword evidence="4" id="KW-1185">Reference proteome</keyword>
<dbReference type="RefSeq" id="WP_143928413.1">
    <property type="nucleotide sequence ID" value="NZ_VKGC01000012.1"/>
</dbReference>
<evidence type="ECO:0000256" key="2">
    <source>
        <dbReference type="SAM" id="Phobius"/>
    </source>
</evidence>
<dbReference type="InterPro" id="IPR010982">
    <property type="entry name" value="Lambda_DNA-bd_dom_sf"/>
</dbReference>
<protein>
    <recommendedName>
        <fullName evidence="5">Sialidase A</fullName>
    </recommendedName>
</protein>
<name>A0A553USW6_9HELI</name>
<comment type="caution">
    <text evidence="3">The sequence shown here is derived from an EMBL/GenBank/DDBJ whole genome shotgun (WGS) entry which is preliminary data.</text>
</comment>
<feature type="compositionally biased region" description="Basic and acidic residues" evidence="1">
    <location>
        <begin position="109"/>
        <end position="119"/>
    </location>
</feature>
<feature type="region of interest" description="Disordered" evidence="1">
    <location>
        <begin position="165"/>
        <end position="228"/>
    </location>
</feature>
<dbReference type="GO" id="GO:0003677">
    <property type="term" value="F:DNA binding"/>
    <property type="evidence" value="ECO:0007669"/>
    <property type="project" value="InterPro"/>
</dbReference>
<feature type="transmembrane region" description="Helical" evidence="2">
    <location>
        <begin position="128"/>
        <end position="148"/>
    </location>
</feature>
<dbReference type="EMBL" id="VKGC01000012">
    <property type="protein sequence ID" value="TSA83091.1"/>
    <property type="molecule type" value="Genomic_DNA"/>
</dbReference>
<evidence type="ECO:0000256" key="1">
    <source>
        <dbReference type="SAM" id="MobiDB-lite"/>
    </source>
</evidence>
<dbReference type="AlphaFoldDB" id="A0A553USW6"/>
<proteinExistence type="predicted"/>
<organism evidence="3 4">
    <name type="scientific">Helicobacter mehlei</name>
    <dbReference type="NCBI Taxonomy" id="2316080"/>
    <lineage>
        <taxon>Bacteria</taxon>
        <taxon>Pseudomonadati</taxon>
        <taxon>Campylobacterota</taxon>
        <taxon>Epsilonproteobacteria</taxon>
        <taxon>Campylobacterales</taxon>
        <taxon>Helicobacteraceae</taxon>
        <taxon>Helicobacter</taxon>
    </lineage>
</organism>
<feature type="compositionally biased region" description="Pro residues" evidence="1">
    <location>
        <begin position="174"/>
        <end position="212"/>
    </location>
</feature>
<reference evidence="3 4" key="3">
    <citation type="submission" date="2019-07" db="EMBL/GenBank/DDBJ databases">
        <authorList>
            <person name="Papic B."/>
        </authorList>
    </citation>
    <scope>NUCLEOTIDE SEQUENCE [LARGE SCALE GENOMIC DNA]</scope>
    <source>
        <strain evidence="3 4">L8b</strain>
    </source>
</reference>
<keyword evidence="2" id="KW-1133">Transmembrane helix</keyword>
<keyword evidence="2" id="KW-0472">Membrane</keyword>
<evidence type="ECO:0000313" key="3">
    <source>
        <dbReference type="EMBL" id="TSA83091.1"/>
    </source>
</evidence>
<reference evidence="3 4" key="2">
    <citation type="submission" date="2019-07" db="EMBL/GenBank/DDBJ databases">
        <title>Helicobacter labacensis sp. nov., Helicobacter mehlei sp. nov. and Helicobacter vulpis sp. nov., isolated from gastric mucosa of red fox (Vulpis vulpis).</title>
        <authorList>
            <person name="Kusar D."/>
            <person name="Gruntar I."/>
            <person name="Pate M."/>
            <person name="Zajc U."/>
            <person name="Ocepek M."/>
        </authorList>
    </citation>
    <scope>NUCLEOTIDE SEQUENCE [LARGE SCALE GENOMIC DNA]</scope>
    <source>
        <strain evidence="3 4">L8b</strain>
    </source>
</reference>
<evidence type="ECO:0000313" key="4">
    <source>
        <dbReference type="Proteomes" id="UP000319322"/>
    </source>
</evidence>
<sequence length="314" mass="35837">MNEKEKLEALDKTLAFLQEKDIKEVSQTTRIAINRLEAIYQKKFDALQRVHAMGFLQILQKEYQVDLNHWMAEYDKHFFAKSSPDLDNTYVAKPQEPQTPLSSPFLDSSRVKDPTEIPSFEPEKTPKWYFMLPLVALAILSVGIYIYYKTSKTFSPQTHVEIAQENPETTPTLEEPPPHASTPQNPPKPTPPPPSPATSPTTKPTPTPPPSPQKEKASTPEPQDDSIVITPKEEVWMERIDLDTHYKTQAIIKETYTFETHGHKWLIAFGHGNLSIKANGEDLDSSRDRPLRFLYTPKNGLTRISLSTYRKRSP</sequence>
<feature type="compositionally biased region" description="Polar residues" evidence="1">
    <location>
        <begin position="96"/>
        <end position="106"/>
    </location>
</feature>
<reference evidence="4" key="1">
    <citation type="submission" date="2019-07" db="EMBL/GenBank/DDBJ databases">
        <title>Helicobacter labacensis sp. nov., Helicobacter mehlei sp. nov. and Helicobacter vulpis sp. nov., isolated from gastric mucosa of red fox (Vulpis vulpis).</title>
        <authorList>
            <person name="Papic B."/>
        </authorList>
    </citation>
    <scope>NUCLEOTIDE SEQUENCE [LARGE SCALE GENOMIC DNA]</scope>
    <source>
        <strain evidence="4">L8b</strain>
    </source>
</reference>
<accession>A0A553USW6</accession>
<gene>
    <name evidence="3" type="ORF">FNE76_05415</name>
</gene>
<keyword evidence="2" id="KW-0812">Transmembrane</keyword>
<feature type="region of interest" description="Disordered" evidence="1">
    <location>
        <begin position="95"/>
        <end position="119"/>
    </location>
</feature>